<dbReference type="GeneID" id="24919061"/>
<reference evidence="2" key="1">
    <citation type="submission" date="2010-02" db="EMBL/GenBank/DDBJ databases">
        <title>Sequencing and annotation of the Blastocystis hominis genome.</title>
        <authorList>
            <person name="Wincker P."/>
        </authorList>
    </citation>
    <scope>NUCLEOTIDE SEQUENCE</scope>
    <source>
        <strain evidence="2">Singapore isolate B</strain>
    </source>
</reference>
<evidence type="ECO:0000256" key="1">
    <source>
        <dbReference type="SAM" id="MobiDB-lite"/>
    </source>
</evidence>
<dbReference type="EMBL" id="FN668644">
    <property type="protein sequence ID" value="CBK21713.2"/>
    <property type="molecule type" value="Genomic_DNA"/>
</dbReference>
<keyword evidence="3" id="KW-1185">Reference proteome</keyword>
<proteinExistence type="predicted"/>
<accession>D8M0X4</accession>
<dbReference type="AlphaFoldDB" id="D8M0X4"/>
<sequence>MRITTEKQSSPLKNLMKTRTTRTARKACRMTPIPSKSTRETSFTRVSPTKSFPNCTSPKKRSRRTRFWTIFRCCRTPTITAAIRTPSWTLQSFATSRTCSTTRAFIWKPASRWFHAPGRTKRWDRSRRIDVCG</sequence>
<feature type="compositionally biased region" description="Polar residues" evidence="1">
    <location>
        <begin position="1"/>
        <end position="12"/>
    </location>
</feature>
<feature type="compositionally biased region" description="Basic residues" evidence="1">
    <location>
        <begin position="19"/>
        <end position="28"/>
    </location>
</feature>
<dbReference type="InParanoid" id="D8M0X4"/>
<evidence type="ECO:0000313" key="2">
    <source>
        <dbReference type="EMBL" id="CBK21713.2"/>
    </source>
</evidence>
<name>D8M0X4_BLAHO</name>
<feature type="region of interest" description="Disordered" evidence="1">
    <location>
        <begin position="1"/>
        <end position="59"/>
    </location>
</feature>
<evidence type="ECO:0000313" key="3">
    <source>
        <dbReference type="Proteomes" id="UP000008312"/>
    </source>
</evidence>
<dbReference type="Proteomes" id="UP000008312">
    <property type="component" value="Unassembled WGS sequence"/>
</dbReference>
<protein>
    <submittedName>
        <fullName evidence="2">Uncharacterized protein</fullName>
    </submittedName>
</protein>
<dbReference type="RefSeq" id="XP_012895761.1">
    <property type="nucleotide sequence ID" value="XM_013040307.1"/>
</dbReference>
<feature type="compositionally biased region" description="Polar residues" evidence="1">
    <location>
        <begin position="34"/>
        <end position="57"/>
    </location>
</feature>
<organism evidence="2">
    <name type="scientific">Blastocystis hominis</name>
    <dbReference type="NCBI Taxonomy" id="12968"/>
    <lineage>
        <taxon>Eukaryota</taxon>
        <taxon>Sar</taxon>
        <taxon>Stramenopiles</taxon>
        <taxon>Bigyra</taxon>
        <taxon>Opalozoa</taxon>
        <taxon>Opalinata</taxon>
        <taxon>Blastocystidae</taxon>
        <taxon>Blastocystis</taxon>
    </lineage>
</organism>
<gene>
    <name evidence="2" type="ORF">GSBLH_T00001836001</name>
</gene>